<feature type="domain" description="Protection of telomeres protein 1 ssDNA-binding" evidence="11">
    <location>
        <begin position="171"/>
        <end position="321"/>
    </location>
</feature>
<dbReference type="GO" id="GO:0000783">
    <property type="term" value="C:nuclear telomere cap complex"/>
    <property type="evidence" value="ECO:0007669"/>
    <property type="project" value="TreeGrafter"/>
</dbReference>
<feature type="compositionally biased region" description="Basic and acidic residues" evidence="9">
    <location>
        <begin position="341"/>
        <end position="353"/>
    </location>
</feature>
<evidence type="ECO:0000256" key="7">
    <source>
        <dbReference type="ARBA" id="ARBA00023125"/>
    </source>
</evidence>
<comment type="caution">
    <text evidence="12">The sequence shown here is derived from an EMBL/GenBank/DDBJ whole genome shotgun (WGS) entry which is preliminary data.</text>
</comment>
<feature type="region of interest" description="Disordered" evidence="9">
    <location>
        <begin position="324"/>
        <end position="365"/>
    </location>
</feature>
<organism evidence="12 13">
    <name type="scientific">Penicillium capsulatum</name>
    <dbReference type="NCBI Taxonomy" id="69766"/>
    <lineage>
        <taxon>Eukaryota</taxon>
        <taxon>Fungi</taxon>
        <taxon>Dikarya</taxon>
        <taxon>Ascomycota</taxon>
        <taxon>Pezizomycotina</taxon>
        <taxon>Eurotiomycetes</taxon>
        <taxon>Eurotiomycetidae</taxon>
        <taxon>Eurotiales</taxon>
        <taxon>Aspergillaceae</taxon>
        <taxon>Penicillium</taxon>
    </lineage>
</organism>
<dbReference type="FunFam" id="2.40.50.140:FF:000303">
    <property type="entry name" value="Protection of telomeres protein 1"/>
    <property type="match status" value="1"/>
</dbReference>
<dbReference type="InterPro" id="IPR028389">
    <property type="entry name" value="POT1"/>
</dbReference>
<dbReference type="EMBL" id="JAPQKO010000004">
    <property type="protein sequence ID" value="KAJ5165971.1"/>
    <property type="molecule type" value="Genomic_DNA"/>
</dbReference>
<evidence type="ECO:0000313" key="12">
    <source>
        <dbReference type="EMBL" id="KAJ5165971.1"/>
    </source>
</evidence>
<feature type="compositionally biased region" description="Basic and acidic residues" evidence="9">
    <location>
        <begin position="324"/>
        <end position="335"/>
    </location>
</feature>
<evidence type="ECO:0000256" key="8">
    <source>
        <dbReference type="ARBA" id="ARBA00023242"/>
    </source>
</evidence>
<dbReference type="Gene3D" id="2.40.50.140">
    <property type="entry name" value="Nucleic acid-binding proteins"/>
    <property type="match status" value="2"/>
</dbReference>
<reference evidence="12" key="2">
    <citation type="journal article" date="2023" name="IMA Fungus">
        <title>Comparative genomic study of the Penicillium genus elucidates a diverse pangenome and 15 lateral gene transfer events.</title>
        <authorList>
            <person name="Petersen C."/>
            <person name="Sorensen T."/>
            <person name="Nielsen M.R."/>
            <person name="Sondergaard T.E."/>
            <person name="Sorensen J.L."/>
            <person name="Fitzpatrick D.A."/>
            <person name="Frisvad J.C."/>
            <person name="Nielsen K.L."/>
        </authorList>
    </citation>
    <scope>NUCLEOTIDE SEQUENCE</scope>
    <source>
        <strain evidence="12">IBT 21917</strain>
    </source>
</reference>
<keyword evidence="5" id="KW-0158">Chromosome</keyword>
<dbReference type="InterPro" id="IPR011564">
    <property type="entry name" value="Telomer_end-bd_POT1/Cdc13"/>
</dbReference>
<evidence type="ECO:0000256" key="5">
    <source>
        <dbReference type="ARBA" id="ARBA00022454"/>
    </source>
</evidence>
<feature type="region of interest" description="Disordered" evidence="9">
    <location>
        <begin position="129"/>
        <end position="151"/>
    </location>
</feature>
<evidence type="ECO:0000313" key="13">
    <source>
        <dbReference type="Proteomes" id="UP001146351"/>
    </source>
</evidence>
<name>A0A9W9LMD1_9EURO</name>
<evidence type="ECO:0000256" key="3">
    <source>
        <dbReference type="ARBA" id="ARBA00008442"/>
    </source>
</evidence>
<accession>A0A9W9LMD1</accession>
<gene>
    <name evidence="12" type="ORF">N7492_006267</name>
</gene>
<evidence type="ECO:0000256" key="9">
    <source>
        <dbReference type="SAM" id="MobiDB-lite"/>
    </source>
</evidence>
<dbReference type="Proteomes" id="UP001146351">
    <property type="component" value="Unassembled WGS sequence"/>
</dbReference>
<feature type="domain" description="Telomeric single stranded DNA binding POT1/Cdc13" evidence="10">
    <location>
        <begin position="7"/>
        <end position="73"/>
    </location>
</feature>
<evidence type="ECO:0000259" key="11">
    <source>
        <dbReference type="Pfam" id="PF16686"/>
    </source>
</evidence>
<evidence type="ECO:0000256" key="2">
    <source>
        <dbReference type="ARBA" id="ARBA00004574"/>
    </source>
</evidence>
<evidence type="ECO:0000256" key="6">
    <source>
        <dbReference type="ARBA" id="ARBA00022895"/>
    </source>
</evidence>
<dbReference type="PANTHER" id="PTHR14513:SF0">
    <property type="entry name" value="PROTECTION OF TELOMERES PROTEIN 1"/>
    <property type="match status" value="1"/>
</dbReference>
<dbReference type="SUPFAM" id="SSF50249">
    <property type="entry name" value="Nucleic acid-binding proteins"/>
    <property type="match status" value="2"/>
</dbReference>
<dbReference type="GO" id="GO:0098505">
    <property type="term" value="F:G-rich strand telomeric DNA binding"/>
    <property type="evidence" value="ECO:0007669"/>
    <property type="project" value="TreeGrafter"/>
</dbReference>
<proteinExistence type="inferred from homology"/>
<evidence type="ECO:0000256" key="1">
    <source>
        <dbReference type="ARBA" id="ARBA00004123"/>
    </source>
</evidence>
<dbReference type="OrthoDB" id="2186770at2759"/>
<keyword evidence="7" id="KW-0238">DNA-binding</keyword>
<dbReference type="PANTHER" id="PTHR14513">
    <property type="entry name" value="PROTECTION OF TELOMERES 1"/>
    <property type="match status" value="1"/>
</dbReference>
<keyword evidence="13" id="KW-1185">Reference proteome</keyword>
<keyword evidence="6" id="KW-0779">Telomere</keyword>
<dbReference type="InterPro" id="IPR012340">
    <property type="entry name" value="NA-bd_OB-fold"/>
</dbReference>
<dbReference type="GO" id="GO:0032210">
    <property type="term" value="P:regulation of telomere maintenance via telomerase"/>
    <property type="evidence" value="ECO:0007669"/>
    <property type="project" value="TreeGrafter"/>
</dbReference>
<comment type="subcellular location">
    <subcellularLocation>
        <location evidence="2">Chromosome</location>
        <location evidence="2">Telomere</location>
    </subcellularLocation>
    <subcellularLocation>
        <location evidence="1">Nucleus</location>
    </subcellularLocation>
</comment>
<sequence>MSTADVKDIATACSTQDLVSTLGVVVDKVPPYHTKGSSSCVIFTIKDSDLYDGNWRGGLKIKYFNDHESHLPRSEPEAVISQRETIPWAIFRSEANPNESLSILTGPVPFEPTALEKRLANALLARTRTASQNAAPQPVPRERQKIQNTASSQVVNASVPAKIGGWLPVTLLQDLQPGRLTQLLGQVVKLNTFDTEKTIVYLTDYTSNESLMNIEKRDNDGTEGDSYNYLSRSKRDWPGPWGQLTIRITLWEPHAGYARERLKPGDLVLFTYTHVKAYDGMIEAVVHRDKKFGDKVHIRQVASDFDDRTRELMVRRKEYWKIHGTPKEDPKEKGKMALAKESNKKESRREEGQRPLPGPTLEPKLNKSILTNSYSVPPKSIDSILSGETHMSTTPGGVTYQLPFQNFCYRPIVRVVDYFPPNVADFAVQVPNKSIRHRGKDPLCNDEDSPKIWEWRFCLLIEGVEPLPTKMEPRAQMKLFVSGAGGEFLLNDHATDLRGNPRKLAILKEKLFILWGNLLEVKQRAAAAEHGGQVGAPTPLSSMPFACCVKEYGVRCAHPRDPDAMEVDGECSQANCFGWERRFAMFGTTIHS</sequence>
<protein>
    <recommendedName>
        <fullName evidence="4">Protection of telomeres protein 1</fullName>
    </recommendedName>
</protein>
<comment type="similarity">
    <text evidence="3">Belongs to the telombin family.</text>
</comment>
<reference evidence="12" key="1">
    <citation type="submission" date="2022-11" db="EMBL/GenBank/DDBJ databases">
        <authorList>
            <person name="Petersen C."/>
        </authorList>
    </citation>
    <scope>NUCLEOTIDE SEQUENCE</scope>
    <source>
        <strain evidence="12">IBT 21917</strain>
    </source>
</reference>
<dbReference type="GO" id="GO:0016233">
    <property type="term" value="P:telomere capping"/>
    <property type="evidence" value="ECO:0007669"/>
    <property type="project" value="TreeGrafter"/>
</dbReference>
<dbReference type="Pfam" id="PF02765">
    <property type="entry name" value="POT1"/>
    <property type="match status" value="1"/>
</dbReference>
<dbReference type="Pfam" id="PF16686">
    <property type="entry name" value="POT1PC"/>
    <property type="match status" value="1"/>
</dbReference>
<dbReference type="GO" id="GO:0010521">
    <property type="term" value="F:telomerase inhibitor activity"/>
    <property type="evidence" value="ECO:0007669"/>
    <property type="project" value="TreeGrafter"/>
</dbReference>
<dbReference type="AlphaFoldDB" id="A0A9W9LMD1"/>
<dbReference type="InterPro" id="IPR032042">
    <property type="entry name" value="POT1PC"/>
</dbReference>
<evidence type="ECO:0000256" key="4">
    <source>
        <dbReference type="ARBA" id="ARBA00015253"/>
    </source>
</evidence>
<evidence type="ECO:0000259" key="10">
    <source>
        <dbReference type="Pfam" id="PF02765"/>
    </source>
</evidence>
<keyword evidence="8" id="KW-0539">Nucleus</keyword>